<accession>A0ABT1BJR0</accession>
<organism evidence="4 5">
    <name type="scientific">Ideonella oryzae</name>
    <dbReference type="NCBI Taxonomy" id="2937441"/>
    <lineage>
        <taxon>Bacteria</taxon>
        <taxon>Pseudomonadati</taxon>
        <taxon>Pseudomonadota</taxon>
        <taxon>Betaproteobacteria</taxon>
        <taxon>Burkholderiales</taxon>
        <taxon>Sphaerotilaceae</taxon>
        <taxon>Ideonella</taxon>
    </lineage>
</organism>
<dbReference type="PANTHER" id="PTHR43877:SF1">
    <property type="entry name" value="ACETYLTRANSFERASE"/>
    <property type="match status" value="1"/>
</dbReference>
<dbReference type="PANTHER" id="PTHR43877">
    <property type="entry name" value="AMINOALKYLPHOSPHONATE N-ACETYLTRANSFERASE-RELATED-RELATED"/>
    <property type="match status" value="1"/>
</dbReference>
<protein>
    <submittedName>
        <fullName evidence="4">GNAT family N-acetyltransferase</fullName>
    </submittedName>
</protein>
<evidence type="ECO:0000313" key="4">
    <source>
        <dbReference type="EMBL" id="MCO5975851.1"/>
    </source>
</evidence>
<dbReference type="RefSeq" id="WP_252768286.1">
    <property type="nucleotide sequence ID" value="NZ_JAMXMC010000002.1"/>
</dbReference>
<evidence type="ECO:0000259" key="3">
    <source>
        <dbReference type="PROSITE" id="PS51186"/>
    </source>
</evidence>
<comment type="caution">
    <text evidence="4">The sequence shown here is derived from an EMBL/GenBank/DDBJ whole genome shotgun (WGS) entry which is preliminary data.</text>
</comment>
<dbReference type="Proteomes" id="UP001204851">
    <property type="component" value="Unassembled WGS sequence"/>
</dbReference>
<feature type="domain" description="N-acetyltransferase" evidence="3">
    <location>
        <begin position="1"/>
        <end position="170"/>
    </location>
</feature>
<dbReference type="InterPro" id="IPR016181">
    <property type="entry name" value="Acyl_CoA_acyltransferase"/>
</dbReference>
<dbReference type="SUPFAM" id="SSF55729">
    <property type="entry name" value="Acyl-CoA N-acyltransferases (Nat)"/>
    <property type="match status" value="1"/>
</dbReference>
<name>A0ABT1BJR0_9BURK</name>
<dbReference type="InterPro" id="IPR050832">
    <property type="entry name" value="Bact_Acetyltransf"/>
</dbReference>
<dbReference type="PROSITE" id="PS51186">
    <property type="entry name" value="GNAT"/>
    <property type="match status" value="1"/>
</dbReference>
<reference evidence="4 5" key="1">
    <citation type="submission" date="2022-06" db="EMBL/GenBank/DDBJ databases">
        <title>Ideonella sp. NS12-5 Genome sequencing and assembly.</title>
        <authorList>
            <person name="Jung Y."/>
        </authorList>
    </citation>
    <scope>NUCLEOTIDE SEQUENCE [LARGE SCALE GENOMIC DNA]</scope>
    <source>
        <strain evidence="4 5">NS12-5</strain>
    </source>
</reference>
<keyword evidence="5" id="KW-1185">Reference proteome</keyword>
<keyword evidence="2" id="KW-0012">Acyltransferase</keyword>
<dbReference type="EMBL" id="JAMXMC010000002">
    <property type="protein sequence ID" value="MCO5975851.1"/>
    <property type="molecule type" value="Genomic_DNA"/>
</dbReference>
<dbReference type="Gene3D" id="3.40.630.30">
    <property type="match status" value="1"/>
</dbReference>
<sequence length="179" mass="19555">MRIDTPTEADIPDLARIHVQSWQAAYAGLLDAAYLAGLSVEERCLSWQRILAAGESTTWVARDDAGRVQAFLSHGPSRDRDAPADRGEIWALYAHPTAWGRGAGRALMDCALQALRAQGLASVGLWVLRGNQRGIRFYEAAGFAEVPGSVQRFELGGRPVEELAMLRFLTANPSPSRPR</sequence>
<evidence type="ECO:0000256" key="1">
    <source>
        <dbReference type="ARBA" id="ARBA00022679"/>
    </source>
</evidence>
<dbReference type="InterPro" id="IPR000182">
    <property type="entry name" value="GNAT_dom"/>
</dbReference>
<dbReference type="CDD" id="cd04301">
    <property type="entry name" value="NAT_SF"/>
    <property type="match status" value="1"/>
</dbReference>
<dbReference type="Pfam" id="PF00583">
    <property type="entry name" value="Acetyltransf_1"/>
    <property type="match status" value="1"/>
</dbReference>
<evidence type="ECO:0000256" key="2">
    <source>
        <dbReference type="ARBA" id="ARBA00023315"/>
    </source>
</evidence>
<evidence type="ECO:0000313" key="5">
    <source>
        <dbReference type="Proteomes" id="UP001204851"/>
    </source>
</evidence>
<keyword evidence="1" id="KW-0808">Transferase</keyword>
<proteinExistence type="predicted"/>
<gene>
    <name evidence="4" type="ORF">M0L44_03805</name>
</gene>